<gene>
    <name evidence="11" type="primary">kdpC</name>
    <name evidence="12" type="ORF">SAMN06295964_2435</name>
</gene>
<name>A0A1T4Z4J4_9ACTN</name>
<comment type="function">
    <text evidence="11">Part of the high-affinity ATP-driven potassium transport (or Kdp) system, which catalyzes the hydrolysis of ATP coupled with the electrogenic transport of potassium into the cytoplasm. This subunit acts as a catalytic chaperone that increases the ATP-binding affinity of the ATP-hydrolyzing subunit KdpB by the formation of a transient KdpB/KdpC/ATP ternary complex.</text>
</comment>
<evidence type="ECO:0000256" key="9">
    <source>
        <dbReference type="ARBA" id="ARBA00023065"/>
    </source>
</evidence>
<dbReference type="NCBIfam" id="TIGR00681">
    <property type="entry name" value="kdpC"/>
    <property type="match status" value="1"/>
</dbReference>
<dbReference type="PIRSF" id="PIRSF001296">
    <property type="entry name" value="K_ATPase_KdpC"/>
    <property type="match status" value="1"/>
</dbReference>
<keyword evidence="9 11" id="KW-0406">Ion transport</keyword>
<keyword evidence="13" id="KW-1185">Reference proteome</keyword>
<dbReference type="HAMAP" id="MF_00276">
    <property type="entry name" value="KdpC"/>
    <property type="match status" value="1"/>
</dbReference>
<evidence type="ECO:0000313" key="13">
    <source>
        <dbReference type="Proteomes" id="UP000191040"/>
    </source>
</evidence>
<keyword evidence="2 11" id="KW-1003">Cell membrane</keyword>
<keyword evidence="1 11" id="KW-0813">Transport</keyword>
<dbReference type="NCBIfam" id="NF001454">
    <property type="entry name" value="PRK00315.1"/>
    <property type="match status" value="1"/>
</dbReference>
<dbReference type="InterPro" id="IPR003820">
    <property type="entry name" value="KdpC"/>
</dbReference>
<comment type="similarity">
    <text evidence="11">Belongs to the KdpC family.</text>
</comment>
<feature type="transmembrane region" description="Helical" evidence="11">
    <location>
        <begin position="15"/>
        <end position="39"/>
    </location>
</feature>
<dbReference type="GO" id="GO:0005886">
    <property type="term" value="C:plasma membrane"/>
    <property type="evidence" value="ECO:0007669"/>
    <property type="project" value="UniProtKB-SubCell"/>
</dbReference>
<evidence type="ECO:0000256" key="7">
    <source>
        <dbReference type="ARBA" id="ARBA00022958"/>
    </source>
</evidence>
<evidence type="ECO:0000256" key="10">
    <source>
        <dbReference type="ARBA" id="ARBA00023136"/>
    </source>
</evidence>
<comment type="subunit">
    <text evidence="11">The system is composed of three essential subunits: KdpA, KdpB and KdpC.</text>
</comment>
<keyword evidence="4 11" id="KW-0812">Transmembrane</keyword>
<dbReference type="Pfam" id="PF02669">
    <property type="entry name" value="KdpC"/>
    <property type="match status" value="1"/>
</dbReference>
<evidence type="ECO:0000313" key="12">
    <source>
        <dbReference type="EMBL" id="SKB08997.1"/>
    </source>
</evidence>
<dbReference type="GO" id="GO:0005524">
    <property type="term" value="F:ATP binding"/>
    <property type="evidence" value="ECO:0007669"/>
    <property type="project" value="UniProtKB-UniRule"/>
</dbReference>
<evidence type="ECO:0000256" key="6">
    <source>
        <dbReference type="ARBA" id="ARBA00022840"/>
    </source>
</evidence>
<evidence type="ECO:0000256" key="3">
    <source>
        <dbReference type="ARBA" id="ARBA00022538"/>
    </source>
</evidence>
<evidence type="ECO:0000256" key="2">
    <source>
        <dbReference type="ARBA" id="ARBA00022475"/>
    </source>
</evidence>
<evidence type="ECO:0000256" key="5">
    <source>
        <dbReference type="ARBA" id="ARBA00022741"/>
    </source>
</evidence>
<protein>
    <recommendedName>
        <fullName evidence="11">Potassium-transporting ATPase KdpC subunit</fullName>
    </recommendedName>
    <alternativeName>
        <fullName evidence="11">ATP phosphohydrolase [potassium-transporting] C chain</fullName>
    </alternativeName>
    <alternativeName>
        <fullName evidence="11">Potassium-binding and translocating subunit C</fullName>
    </alternativeName>
    <alternativeName>
        <fullName evidence="11">Potassium-translocating ATPase C chain</fullName>
    </alternativeName>
</protein>
<keyword evidence="7 11" id="KW-0630">Potassium</keyword>
<keyword evidence="10 11" id="KW-0472">Membrane</keyword>
<evidence type="ECO:0000256" key="8">
    <source>
        <dbReference type="ARBA" id="ARBA00022989"/>
    </source>
</evidence>
<comment type="subcellular location">
    <subcellularLocation>
        <location evidence="11">Cell membrane</location>
        <topology evidence="11">Single-pass membrane protein</topology>
    </subcellularLocation>
</comment>
<organism evidence="12 13">
    <name type="scientific">Aeromicrobium choanae</name>
    <dbReference type="NCBI Taxonomy" id="1736691"/>
    <lineage>
        <taxon>Bacteria</taxon>
        <taxon>Bacillati</taxon>
        <taxon>Actinomycetota</taxon>
        <taxon>Actinomycetes</taxon>
        <taxon>Propionibacteriales</taxon>
        <taxon>Nocardioidaceae</taxon>
        <taxon>Aeromicrobium</taxon>
    </lineage>
</organism>
<dbReference type="OrthoDB" id="9788285at2"/>
<reference evidence="13" key="1">
    <citation type="submission" date="2017-02" db="EMBL/GenBank/DDBJ databases">
        <authorList>
            <person name="Varghese N."/>
            <person name="Submissions S."/>
        </authorList>
    </citation>
    <scope>NUCLEOTIDE SEQUENCE [LARGE SCALE GENOMIC DNA]</scope>
    <source>
        <strain evidence="13">9H-4</strain>
    </source>
</reference>
<evidence type="ECO:0000256" key="11">
    <source>
        <dbReference type="HAMAP-Rule" id="MF_00276"/>
    </source>
</evidence>
<evidence type="ECO:0000256" key="1">
    <source>
        <dbReference type="ARBA" id="ARBA00022448"/>
    </source>
</evidence>
<dbReference type="GO" id="GO:0008556">
    <property type="term" value="F:P-type potassium transmembrane transporter activity"/>
    <property type="evidence" value="ECO:0007669"/>
    <property type="project" value="InterPro"/>
</dbReference>
<proteinExistence type="inferred from homology"/>
<evidence type="ECO:0000256" key="4">
    <source>
        <dbReference type="ARBA" id="ARBA00022692"/>
    </source>
</evidence>
<keyword evidence="6 11" id="KW-0067">ATP-binding</keyword>
<dbReference type="RefSeq" id="WP_078700406.1">
    <property type="nucleotide sequence ID" value="NZ_LT796768.1"/>
</dbReference>
<dbReference type="EMBL" id="LT796768">
    <property type="protein sequence ID" value="SKB08997.1"/>
    <property type="molecule type" value="Genomic_DNA"/>
</dbReference>
<dbReference type="STRING" id="1736691.SAMN06295964_2435"/>
<keyword evidence="5 11" id="KW-0547">Nucleotide-binding</keyword>
<keyword evidence="3 11" id="KW-0633">Potassium transport</keyword>
<accession>A0A1T4Z4J4</accession>
<dbReference type="AlphaFoldDB" id="A0A1T4Z4J4"/>
<dbReference type="PANTHER" id="PTHR30042">
    <property type="entry name" value="POTASSIUM-TRANSPORTING ATPASE C CHAIN"/>
    <property type="match status" value="1"/>
</dbReference>
<dbReference type="Proteomes" id="UP000191040">
    <property type="component" value="Chromosome I"/>
</dbReference>
<keyword evidence="8 11" id="KW-1133">Transmembrane helix</keyword>
<dbReference type="PANTHER" id="PTHR30042:SF2">
    <property type="entry name" value="POTASSIUM-TRANSPORTING ATPASE KDPC SUBUNIT"/>
    <property type="match status" value="1"/>
</dbReference>
<sequence length="195" mass="20613">MLITSLSDLARQSLAALRVLVVLTVILGIAYPVAVWGVARPLGDRAAGQPVRVDGQVVGSRLLGQSFEGVQWFHSRPSVNDHDTLASAPSNLGPLNEDLLATIAERRSTVAATEAVPEADVPADAVTASGSGLDPHISPAYADLQVARVARARGLDVARVRELVATHTERRFLGIHGEPVVNVLELNVAVDRASR</sequence>